<dbReference type="RefSeq" id="WP_046444582.1">
    <property type="nucleotide sequence ID" value="NZ_CAUERS010000002.1"/>
</dbReference>
<dbReference type="PANTHER" id="PTHR28055:SF1">
    <property type="entry name" value="ALTERED INHERITANCE OF MITOCHONDRIA PROTEIN 41, MITOCHONDRIAL"/>
    <property type="match status" value="1"/>
</dbReference>
<name>A0A0M2NFN4_9FIRM</name>
<gene>
    <name evidence="2" type="ORF">CHK_2792</name>
</gene>
<evidence type="ECO:0000313" key="2">
    <source>
        <dbReference type="EMBL" id="KKI49771.1"/>
    </source>
</evidence>
<keyword evidence="3" id="KW-1185">Reference proteome</keyword>
<dbReference type="GO" id="GO:0016884">
    <property type="term" value="F:carbon-nitrogen ligase activity, with glutamine as amido-N-donor"/>
    <property type="evidence" value="ECO:0007669"/>
    <property type="project" value="InterPro"/>
</dbReference>
<dbReference type="EMBL" id="LAYJ01000123">
    <property type="protein sequence ID" value="KKI49771.1"/>
    <property type="molecule type" value="Genomic_DNA"/>
</dbReference>
<dbReference type="Pfam" id="PF09424">
    <property type="entry name" value="YqeY"/>
    <property type="match status" value="1"/>
</dbReference>
<organism evidence="2 3">
    <name type="scientific">Christensenella hongkongensis</name>
    <dbReference type="NCBI Taxonomy" id="270498"/>
    <lineage>
        <taxon>Bacteria</taxon>
        <taxon>Bacillati</taxon>
        <taxon>Bacillota</taxon>
        <taxon>Clostridia</taxon>
        <taxon>Christensenellales</taxon>
        <taxon>Christensenellaceae</taxon>
        <taxon>Christensenella</taxon>
    </lineage>
</organism>
<dbReference type="PATRIC" id="fig|270498.16.peg.2335"/>
<dbReference type="InterPro" id="IPR042184">
    <property type="entry name" value="YqeY/Aim41_N"/>
</dbReference>
<dbReference type="Gene3D" id="1.10.10.410">
    <property type="match status" value="1"/>
</dbReference>
<protein>
    <submittedName>
        <fullName evidence="2">Transamidase GatB domain protein</fullName>
    </submittedName>
</protein>
<dbReference type="Gene3D" id="1.10.1510.10">
    <property type="entry name" value="Uncharacterised protein YqeY/AIM41 PF09424, N-terminal domain"/>
    <property type="match status" value="1"/>
</dbReference>
<keyword evidence="1" id="KW-0175">Coiled coil</keyword>
<dbReference type="InterPro" id="IPR023168">
    <property type="entry name" value="GatB_Yqey_C_2"/>
</dbReference>
<comment type="caution">
    <text evidence="2">The sequence shown here is derived from an EMBL/GenBank/DDBJ whole genome shotgun (WGS) entry which is preliminary data.</text>
</comment>
<dbReference type="Proteomes" id="UP000034076">
    <property type="component" value="Unassembled WGS sequence"/>
</dbReference>
<dbReference type="STRING" id="270498.CHK_2792"/>
<accession>A0A0M2NFN4</accession>
<dbReference type="SUPFAM" id="SSF89095">
    <property type="entry name" value="GatB/YqeY motif"/>
    <property type="match status" value="1"/>
</dbReference>
<feature type="coiled-coil region" evidence="1">
    <location>
        <begin position="4"/>
        <end position="70"/>
    </location>
</feature>
<evidence type="ECO:0000313" key="3">
    <source>
        <dbReference type="Proteomes" id="UP000034076"/>
    </source>
</evidence>
<dbReference type="PANTHER" id="PTHR28055">
    <property type="entry name" value="ALTERED INHERITANCE OF MITOCHONDRIA PROTEIN 41, MITOCHONDRIAL"/>
    <property type="match status" value="1"/>
</dbReference>
<sequence>MSKTQEVQKEMVEAMKAKDAQRKETLTLLLSALKAKAKDKREDLTEEEENTIILKEIKQAEESLAGAEKAGREDLVEMNRSRKKVLSEFAPKQMDEAEIMAIIKEVLQKLGIEKPTAQDKGTIMKNLMPLVKGKADGGLVNRLVGEVMK</sequence>
<dbReference type="OrthoDB" id="9794041at2"/>
<reference evidence="2 3" key="1">
    <citation type="submission" date="2015-04" db="EMBL/GenBank/DDBJ databases">
        <title>Draft genome sequence of bacteremic isolate Catabacter hongkongensis type strain HKU16T.</title>
        <authorList>
            <person name="Lau S.K."/>
            <person name="Teng J.L."/>
            <person name="Huang Y."/>
            <person name="Curreem S.O."/>
            <person name="Tsui S.K."/>
            <person name="Woo P.C."/>
        </authorList>
    </citation>
    <scope>NUCLEOTIDE SEQUENCE [LARGE SCALE GENOMIC DNA]</scope>
    <source>
        <strain evidence="2 3">HKU16</strain>
    </source>
</reference>
<proteinExistence type="predicted"/>
<dbReference type="InterPro" id="IPR003789">
    <property type="entry name" value="Asn/Gln_tRNA_amidoTrase-B-like"/>
</dbReference>
<dbReference type="InterPro" id="IPR019004">
    <property type="entry name" value="YqeY/Aim41"/>
</dbReference>
<evidence type="ECO:0000256" key="1">
    <source>
        <dbReference type="SAM" id="Coils"/>
    </source>
</evidence>
<dbReference type="AlphaFoldDB" id="A0A0M2NFN4"/>